<accession>A0A151IAZ1</accession>
<proteinExistence type="predicted"/>
<evidence type="ECO:0000313" key="2">
    <source>
        <dbReference type="EMBL" id="KYM96685.1"/>
    </source>
</evidence>
<sequence length="164" mass="18879">MEYQADIVNNVSDDEDLMDIVNNIRDEDFMDIVNEAFEDVNFEAILDEDDEDVSALSEDSDYNSDQGEENEESKDIKSRVMCPAEIMALNEETKQCAIYFYYKTSDGTSILCTSCMMRIVDNDHKYVIREHVIKSHDAIEGKYCSDCRHPCFTIFPTMCPICTN</sequence>
<gene>
    <name evidence="3" type="ORF">ALC62_11493</name>
    <name evidence="2" type="ORF">ALC62_12649</name>
</gene>
<name>A0A151IAZ1_9HYME</name>
<reference evidence="2 4" key="1">
    <citation type="submission" date="2016-03" db="EMBL/GenBank/DDBJ databases">
        <title>Cyphomyrmex costatus WGS genome.</title>
        <authorList>
            <person name="Nygaard S."/>
            <person name="Hu H."/>
            <person name="Boomsma J."/>
            <person name="Zhang G."/>
        </authorList>
    </citation>
    <scope>NUCLEOTIDE SEQUENCE [LARGE SCALE GENOMIC DNA]</scope>
    <source>
        <strain evidence="2">MS0001</strain>
        <tissue evidence="2">Whole body</tissue>
    </source>
</reference>
<dbReference type="EMBL" id="KQ978152">
    <property type="protein sequence ID" value="KYM96685.1"/>
    <property type="molecule type" value="Genomic_DNA"/>
</dbReference>
<keyword evidence="4" id="KW-1185">Reference proteome</keyword>
<protein>
    <submittedName>
        <fullName evidence="2">Uncharacterized protein</fullName>
    </submittedName>
</protein>
<organism evidence="2 4">
    <name type="scientific">Cyphomyrmex costatus</name>
    <dbReference type="NCBI Taxonomy" id="456900"/>
    <lineage>
        <taxon>Eukaryota</taxon>
        <taxon>Metazoa</taxon>
        <taxon>Ecdysozoa</taxon>
        <taxon>Arthropoda</taxon>
        <taxon>Hexapoda</taxon>
        <taxon>Insecta</taxon>
        <taxon>Pterygota</taxon>
        <taxon>Neoptera</taxon>
        <taxon>Endopterygota</taxon>
        <taxon>Hymenoptera</taxon>
        <taxon>Apocrita</taxon>
        <taxon>Aculeata</taxon>
        <taxon>Formicoidea</taxon>
        <taxon>Formicidae</taxon>
        <taxon>Myrmicinae</taxon>
        <taxon>Cyphomyrmex</taxon>
    </lineage>
</organism>
<dbReference type="Proteomes" id="UP000078542">
    <property type="component" value="Unassembled WGS sequence"/>
</dbReference>
<dbReference type="EMBL" id="KQ978041">
    <property type="protein sequence ID" value="KYM97808.1"/>
    <property type="molecule type" value="Genomic_DNA"/>
</dbReference>
<evidence type="ECO:0000313" key="4">
    <source>
        <dbReference type="Proteomes" id="UP000078542"/>
    </source>
</evidence>
<feature type="region of interest" description="Disordered" evidence="1">
    <location>
        <begin position="51"/>
        <end position="76"/>
    </location>
</feature>
<evidence type="ECO:0000256" key="1">
    <source>
        <dbReference type="SAM" id="MobiDB-lite"/>
    </source>
</evidence>
<dbReference type="AlphaFoldDB" id="A0A151IAZ1"/>
<feature type="compositionally biased region" description="Acidic residues" evidence="1">
    <location>
        <begin position="51"/>
        <end position="72"/>
    </location>
</feature>
<evidence type="ECO:0000313" key="3">
    <source>
        <dbReference type="EMBL" id="KYM97808.1"/>
    </source>
</evidence>